<dbReference type="EMBL" id="UGPP01000001">
    <property type="protein sequence ID" value="STY71669.1"/>
    <property type="molecule type" value="Genomic_DNA"/>
</dbReference>
<dbReference type="Proteomes" id="UP000255234">
    <property type="component" value="Unassembled WGS sequence"/>
</dbReference>
<dbReference type="GO" id="GO:0004309">
    <property type="term" value="F:exopolyphosphatase activity"/>
    <property type="evidence" value="ECO:0007669"/>
    <property type="project" value="UniProtKB-EC"/>
</dbReference>
<dbReference type="InterPro" id="IPR043129">
    <property type="entry name" value="ATPase_NBD"/>
</dbReference>
<protein>
    <submittedName>
        <fullName evidence="3">Exopolyphosphatase</fullName>
        <ecNumber evidence="3">3.6.1.11</ecNumber>
    </submittedName>
</protein>
<evidence type="ECO:0000256" key="1">
    <source>
        <dbReference type="ARBA" id="ARBA00007125"/>
    </source>
</evidence>
<dbReference type="PANTHER" id="PTHR30005:SF0">
    <property type="entry name" value="RETROGRADE REGULATION PROTEIN 2"/>
    <property type="match status" value="1"/>
</dbReference>
<dbReference type="Pfam" id="PF02541">
    <property type="entry name" value="Ppx-GppA"/>
    <property type="match status" value="1"/>
</dbReference>
<dbReference type="RefSeq" id="WP_115151934.1">
    <property type="nucleotide sequence ID" value="NZ_UGPP01000001.1"/>
</dbReference>
<evidence type="ECO:0000259" key="2">
    <source>
        <dbReference type="Pfam" id="PF02541"/>
    </source>
</evidence>
<dbReference type="STRING" id="1122216.GCA_000423385_01640"/>
<evidence type="ECO:0000313" key="4">
    <source>
        <dbReference type="Proteomes" id="UP000255234"/>
    </source>
</evidence>
<dbReference type="SUPFAM" id="SSF53067">
    <property type="entry name" value="Actin-like ATPase domain"/>
    <property type="match status" value="2"/>
</dbReference>
<dbReference type="CDD" id="cd24052">
    <property type="entry name" value="ASKHA_NBD_HpPPX-GppA-like"/>
    <property type="match status" value="1"/>
</dbReference>
<proteinExistence type="inferred from homology"/>
<comment type="similarity">
    <text evidence="1">Belongs to the GppA/Ppx family.</text>
</comment>
<sequence length="310" mass="34864">MYGIVDIGSNTMRLVIYKVEGGKPRVLLNKKEMAELASFIQDGMMVADGINRACYILDSFNLLAKDLGVNNLHVFATASLRNISNSQAAVSEIEDRTGLAINLLSGAQEAEYDFVGAARTIDLKSGLLVDIGGGSTELVMYNNMQIQNSISLPIGSLSMYTKFVKHLFPTKKERKKIEECVREMIVRYDVDQWGDCPYVCGVGGTIRNVDRLNSYFYDLSKNNRFVIADNLNWMVKKLENCENKKLVPRETLETLLKVVPERVRTIMPGMIILNTIVKYFNVQSIYVSRAGVREGYLYKQVLTKEGEQNA</sequence>
<reference evidence="3 4" key="1">
    <citation type="submission" date="2018-06" db="EMBL/GenBank/DDBJ databases">
        <authorList>
            <consortium name="Pathogen Informatics"/>
            <person name="Doyle S."/>
        </authorList>
    </citation>
    <scope>NUCLEOTIDE SEQUENCE [LARGE SCALE GENOMIC DNA]</scope>
    <source>
        <strain evidence="3 4">NCTC10571</strain>
    </source>
</reference>
<dbReference type="Gene3D" id="3.30.420.40">
    <property type="match status" value="1"/>
</dbReference>
<gene>
    <name evidence="3" type="primary">ppx_2</name>
    <name evidence="3" type="ORF">NCTC10571_01831</name>
</gene>
<dbReference type="InterPro" id="IPR003695">
    <property type="entry name" value="Ppx_GppA_N"/>
</dbReference>
<dbReference type="PANTHER" id="PTHR30005">
    <property type="entry name" value="EXOPOLYPHOSPHATASE"/>
    <property type="match status" value="1"/>
</dbReference>
<name>A0A378NVH9_9FIRM</name>
<feature type="domain" description="Ppx/GppA phosphatase N-terminal" evidence="2">
    <location>
        <begin position="15"/>
        <end position="302"/>
    </location>
</feature>
<keyword evidence="3" id="KW-0378">Hydrolase</keyword>
<dbReference type="GO" id="GO:0006357">
    <property type="term" value="P:regulation of transcription by RNA polymerase II"/>
    <property type="evidence" value="ECO:0007669"/>
    <property type="project" value="TreeGrafter"/>
</dbReference>
<organism evidence="3 4">
    <name type="scientific">Megamonas hypermegale</name>
    <dbReference type="NCBI Taxonomy" id="158847"/>
    <lineage>
        <taxon>Bacteria</taxon>
        <taxon>Bacillati</taxon>
        <taxon>Bacillota</taxon>
        <taxon>Negativicutes</taxon>
        <taxon>Selenomonadales</taxon>
        <taxon>Selenomonadaceae</taxon>
        <taxon>Megamonas</taxon>
    </lineage>
</organism>
<dbReference type="AlphaFoldDB" id="A0A378NVH9"/>
<dbReference type="InterPro" id="IPR050273">
    <property type="entry name" value="GppA/Ppx_hydrolase"/>
</dbReference>
<dbReference type="EC" id="3.6.1.11" evidence="3"/>
<dbReference type="Gene3D" id="3.30.420.150">
    <property type="entry name" value="Exopolyphosphatase. Domain 2"/>
    <property type="match status" value="1"/>
</dbReference>
<accession>A0A378NVH9</accession>
<evidence type="ECO:0000313" key="3">
    <source>
        <dbReference type="EMBL" id="STY71669.1"/>
    </source>
</evidence>